<dbReference type="CDD" id="cd16348">
    <property type="entry name" value="VOC_YdcJ_like"/>
    <property type="match status" value="1"/>
</dbReference>
<dbReference type="Proteomes" id="UP001408356">
    <property type="component" value="Unassembled WGS sequence"/>
</dbReference>
<evidence type="ECO:0000256" key="2">
    <source>
        <dbReference type="ARBA" id="ARBA00022964"/>
    </source>
</evidence>
<dbReference type="InterPro" id="IPR009770">
    <property type="entry name" value="HGLS"/>
</dbReference>
<dbReference type="PANTHER" id="PTHR39479:SF2">
    <property type="entry name" value="2-OXOADIPATE DIOXYGENASE_DECARBOXYLASE"/>
    <property type="match status" value="1"/>
</dbReference>
<keyword evidence="3" id="KW-0560">Oxidoreductase</keyword>
<proteinExistence type="inferred from homology"/>
<comment type="cofactor">
    <cofactor evidence="1">
        <name>Fe(2+)</name>
        <dbReference type="ChEBI" id="CHEBI:29033"/>
    </cofactor>
</comment>
<gene>
    <name evidence="9" type="ORF">SUNI508_09256</name>
</gene>
<dbReference type="GO" id="GO:0051213">
    <property type="term" value="F:dioxygenase activity"/>
    <property type="evidence" value="ECO:0007669"/>
    <property type="project" value="UniProtKB-KW"/>
</dbReference>
<dbReference type="Pfam" id="PF07063">
    <property type="entry name" value="HGLS"/>
    <property type="match status" value="1"/>
</dbReference>
<comment type="similarity">
    <text evidence="5">Belongs to the 2-oxoadipate dioxygenase/decarboxylase family.</text>
</comment>
<evidence type="ECO:0000313" key="10">
    <source>
        <dbReference type="Proteomes" id="UP001408356"/>
    </source>
</evidence>
<evidence type="ECO:0000256" key="8">
    <source>
        <dbReference type="ARBA" id="ARBA00035045"/>
    </source>
</evidence>
<keyword evidence="4" id="KW-0408">Iron</keyword>
<accession>A0ABR2UQU2</accession>
<sequence>MPLDLTAGRLSPTDIRHKFSIEMSHVYRTEVPLYSDLISLVTSVNEDFLASRPVLHENMERTKQLERLHYERHGAIRLGTPEEMGTMTRFLAIMGMQPVGYYDLTQPPARLPIHATCFRCLDLESLSVNPFRLFVSLLRPENISETLRMRAFGILSRRQIFSNRCLELISVAEREGGLMPDQANEFIREGLETFKWRGTATVSLSEYQDLQKESPLLADIVAFPGPHINHLTPRTLDIDGVQLRMEKQGIPVKEVIEGPPARKCPILLRQTSFKALKEDVYFPVDVGCHVLGSAMAPGSHTARFGEIEQRGAALTEKGRALYDHLVNEAWKRGVTPQDPEAYADLFKPFPDTWQELRDCGLAWFRYYISANSSDPGDAVQATSLEDLIRQGKVSYEPLTYEDFLPLSAAGIFRSNLHASSTESQKVGAVRKEETGKQALQAALGVLITDEIQIYQKLQRESIDACMKHFGILSGGTM</sequence>
<evidence type="ECO:0000256" key="3">
    <source>
        <dbReference type="ARBA" id="ARBA00023002"/>
    </source>
</evidence>
<evidence type="ECO:0000256" key="6">
    <source>
        <dbReference type="ARBA" id="ARBA00035023"/>
    </source>
</evidence>
<dbReference type="Gene3D" id="3.10.180.80">
    <property type="entry name" value="Uncharacterised protein PF07063, DUF1338"/>
    <property type="match status" value="1"/>
</dbReference>
<name>A0ABR2UQU2_9PEZI</name>
<evidence type="ECO:0000313" key="9">
    <source>
        <dbReference type="EMBL" id="KAK9417017.1"/>
    </source>
</evidence>
<comment type="caution">
    <text evidence="9">The sequence shown here is derived from an EMBL/GenBank/DDBJ whole genome shotgun (WGS) entry which is preliminary data.</text>
</comment>
<evidence type="ECO:0000256" key="7">
    <source>
        <dbReference type="ARBA" id="ARBA00035034"/>
    </source>
</evidence>
<dbReference type="PANTHER" id="PTHR39479">
    <property type="match status" value="1"/>
</dbReference>
<reference evidence="9 10" key="1">
    <citation type="journal article" date="2024" name="J. Plant Pathol.">
        <title>Sequence and assembly of the genome of Seiridium unicorne, isolate CBS 538.82, causal agent of cypress canker disease.</title>
        <authorList>
            <person name="Scali E."/>
            <person name="Rocca G.D."/>
            <person name="Danti R."/>
            <person name="Garbelotto M."/>
            <person name="Barberini S."/>
            <person name="Baroncelli R."/>
            <person name="Emiliani G."/>
        </authorList>
    </citation>
    <scope>NUCLEOTIDE SEQUENCE [LARGE SCALE GENOMIC DNA]</scope>
    <source>
        <strain evidence="9 10">BM-138-508</strain>
    </source>
</reference>
<dbReference type="InterPro" id="IPR047869">
    <property type="entry name" value="YdcJ_bac-like"/>
</dbReference>
<evidence type="ECO:0000256" key="5">
    <source>
        <dbReference type="ARBA" id="ARBA00035013"/>
    </source>
</evidence>
<organism evidence="9 10">
    <name type="scientific">Seiridium unicorne</name>
    <dbReference type="NCBI Taxonomy" id="138068"/>
    <lineage>
        <taxon>Eukaryota</taxon>
        <taxon>Fungi</taxon>
        <taxon>Dikarya</taxon>
        <taxon>Ascomycota</taxon>
        <taxon>Pezizomycotina</taxon>
        <taxon>Sordariomycetes</taxon>
        <taxon>Xylariomycetidae</taxon>
        <taxon>Amphisphaeriales</taxon>
        <taxon>Sporocadaceae</taxon>
        <taxon>Seiridium</taxon>
    </lineage>
</organism>
<keyword evidence="10" id="KW-1185">Reference proteome</keyword>
<dbReference type="EC" id="1.13.11.93" evidence="6"/>
<evidence type="ECO:0000256" key="4">
    <source>
        <dbReference type="ARBA" id="ARBA00023004"/>
    </source>
</evidence>
<evidence type="ECO:0000256" key="1">
    <source>
        <dbReference type="ARBA" id="ARBA00001954"/>
    </source>
</evidence>
<dbReference type="EMBL" id="JARVKF010000402">
    <property type="protein sequence ID" value="KAK9417017.1"/>
    <property type="molecule type" value="Genomic_DNA"/>
</dbReference>
<dbReference type="SMART" id="SM01150">
    <property type="entry name" value="DUF1338"/>
    <property type="match status" value="1"/>
</dbReference>
<keyword evidence="2 9" id="KW-0223">Dioxygenase</keyword>
<protein>
    <recommendedName>
        <fullName evidence="7">2-oxoadipate dioxygenase/decarboxylase</fullName>
        <ecNumber evidence="6">1.13.11.93</ecNumber>
    </recommendedName>
    <alternativeName>
        <fullName evidence="8">2-hydroxyglutarate synthase</fullName>
    </alternativeName>
</protein>